<feature type="transmembrane region" description="Helical" evidence="1">
    <location>
        <begin position="20"/>
        <end position="37"/>
    </location>
</feature>
<name>A0A1T4P9N7_9FUSO</name>
<dbReference type="OrthoDB" id="2052735at2"/>
<feature type="transmembrane region" description="Helical" evidence="1">
    <location>
        <begin position="43"/>
        <end position="63"/>
    </location>
</feature>
<keyword evidence="3" id="KW-1185">Reference proteome</keyword>
<evidence type="ECO:0000256" key="1">
    <source>
        <dbReference type="SAM" id="Phobius"/>
    </source>
</evidence>
<reference evidence="2 3" key="1">
    <citation type="submission" date="2017-02" db="EMBL/GenBank/DDBJ databases">
        <authorList>
            <person name="Peterson S.W."/>
        </authorList>
    </citation>
    <scope>NUCLEOTIDE SEQUENCE [LARGE SCALE GENOMIC DNA]</scope>
    <source>
        <strain evidence="2 3">ATCC 700028</strain>
    </source>
</reference>
<dbReference type="EMBL" id="FUWX01000013">
    <property type="protein sequence ID" value="SJZ88047.1"/>
    <property type="molecule type" value="Genomic_DNA"/>
</dbReference>
<protein>
    <submittedName>
        <fullName evidence="2">Uncharacterized protein</fullName>
    </submittedName>
</protein>
<dbReference type="AlphaFoldDB" id="A0A1T4P9N7"/>
<keyword evidence="1" id="KW-0812">Transmembrane</keyword>
<evidence type="ECO:0000313" key="3">
    <source>
        <dbReference type="Proteomes" id="UP000191153"/>
    </source>
</evidence>
<dbReference type="STRING" id="180163.SAMN02745174_01831"/>
<evidence type="ECO:0000313" key="2">
    <source>
        <dbReference type="EMBL" id="SJZ88047.1"/>
    </source>
</evidence>
<accession>A0A1T4P9N7</accession>
<dbReference type="RefSeq" id="WP_078694292.1">
    <property type="nucleotide sequence ID" value="NZ_FUWX01000013.1"/>
</dbReference>
<organism evidence="2 3">
    <name type="scientific">Cetobacterium ceti</name>
    <dbReference type="NCBI Taxonomy" id="180163"/>
    <lineage>
        <taxon>Bacteria</taxon>
        <taxon>Fusobacteriati</taxon>
        <taxon>Fusobacteriota</taxon>
        <taxon>Fusobacteriia</taxon>
        <taxon>Fusobacteriales</taxon>
        <taxon>Fusobacteriaceae</taxon>
        <taxon>Cetobacterium</taxon>
    </lineage>
</organism>
<dbReference type="Proteomes" id="UP000191153">
    <property type="component" value="Unassembled WGS sequence"/>
</dbReference>
<feature type="transmembrane region" description="Helical" evidence="1">
    <location>
        <begin position="195"/>
        <end position="211"/>
    </location>
</feature>
<keyword evidence="1" id="KW-1133">Transmembrane helix</keyword>
<proteinExistence type="predicted"/>
<gene>
    <name evidence="2" type="ORF">SAMN02745174_01831</name>
</gene>
<feature type="transmembrane region" description="Helical" evidence="1">
    <location>
        <begin position="147"/>
        <end position="167"/>
    </location>
</feature>
<feature type="transmembrane region" description="Helical" evidence="1">
    <location>
        <begin position="115"/>
        <end position="135"/>
    </location>
</feature>
<feature type="transmembrane region" description="Helical" evidence="1">
    <location>
        <begin position="75"/>
        <end position="95"/>
    </location>
</feature>
<sequence length="224" mass="23687">MKIYDKYIDEVTKIGRITILLGVMASLGPALLMTFYFGFNPGFAAIIAGAISQISVSGAFWFSEPISYYPIVGRAGLYMGFLSGNLVNMRIPAAISAQEASGCVSGTDEGSIMGTIGIGVSIWVGAFFLTLSIVAGEALLSAVPASFMTMLNLIIPALFGGVFTQFAMKSPKAAIFSMVVSFAMMKIVDLIPGKPAFLVTLVAVFSTIYYAKTLMTKEGEMATA</sequence>
<keyword evidence="1" id="KW-0472">Membrane</keyword>